<dbReference type="Gramene" id="Bo3g109430.1">
    <property type="protein sequence ID" value="Bo3g109430.1"/>
    <property type="gene ID" value="Bo3g109430"/>
</dbReference>
<feature type="compositionally biased region" description="Basic and acidic residues" evidence="1">
    <location>
        <begin position="88"/>
        <end position="105"/>
    </location>
</feature>
<protein>
    <recommendedName>
        <fullName evidence="4">CWF21 domain-containing protein</fullName>
    </recommendedName>
</protein>
<dbReference type="STRING" id="109376.A0A0D3BG08"/>
<dbReference type="AlphaFoldDB" id="A0A0D3BG08"/>
<keyword evidence="3" id="KW-1185">Reference proteome</keyword>
<reference evidence="2 3" key="1">
    <citation type="journal article" date="2014" name="Genome Biol.">
        <title>Transcriptome and methylome profiling reveals relics of genome dominance in the mesopolyploid Brassica oleracea.</title>
        <authorList>
            <person name="Parkin I.A."/>
            <person name="Koh C."/>
            <person name="Tang H."/>
            <person name="Robinson S.J."/>
            <person name="Kagale S."/>
            <person name="Clarke W.E."/>
            <person name="Town C.D."/>
            <person name="Nixon J."/>
            <person name="Krishnakumar V."/>
            <person name="Bidwell S.L."/>
            <person name="Denoeud F."/>
            <person name="Belcram H."/>
            <person name="Links M.G."/>
            <person name="Just J."/>
            <person name="Clarke C."/>
            <person name="Bender T."/>
            <person name="Huebert T."/>
            <person name="Mason A.S."/>
            <person name="Pires J.C."/>
            <person name="Barker G."/>
            <person name="Moore J."/>
            <person name="Walley P.G."/>
            <person name="Manoli S."/>
            <person name="Batley J."/>
            <person name="Edwards D."/>
            <person name="Nelson M.N."/>
            <person name="Wang X."/>
            <person name="Paterson A.H."/>
            <person name="King G."/>
            <person name="Bancroft I."/>
            <person name="Chalhoub B."/>
            <person name="Sharpe A.G."/>
        </authorList>
    </citation>
    <scope>NUCLEOTIDE SEQUENCE</scope>
    <source>
        <strain evidence="2 3">cv. TO1000</strain>
    </source>
</reference>
<dbReference type="EnsemblPlants" id="Bo3g109430.1">
    <property type="protein sequence ID" value="Bo3g109430.1"/>
    <property type="gene ID" value="Bo3g109430"/>
</dbReference>
<dbReference type="GO" id="GO:0005634">
    <property type="term" value="C:nucleus"/>
    <property type="evidence" value="ECO:0007669"/>
    <property type="project" value="TreeGrafter"/>
</dbReference>
<dbReference type="PANTHER" id="PTHR36562">
    <property type="entry name" value="SERINE/ARGININE REPETITIVE MATRIX 2"/>
    <property type="match status" value="1"/>
</dbReference>
<evidence type="ECO:0000313" key="2">
    <source>
        <dbReference type="EnsemblPlants" id="Bo3g109430.1"/>
    </source>
</evidence>
<evidence type="ECO:0000256" key="1">
    <source>
        <dbReference type="SAM" id="MobiDB-lite"/>
    </source>
</evidence>
<evidence type="ECO:0000313" key="3">
    <source>
        <dbReference type="Proteomes" id="UP000032141"/>
    </source>
</evidence>
<dbReference type="Proteomes" id="UP000032141">
    <property type="component" value="Chromosome C3"/>
</dbReference>
<proteinExistence type="predicted"/>
<accession>A0A0D3BG08</accession>
<dbReference type="InterPro" id="IPR051372">
    <property type="entry name" value="CWC21"/>
</dbReference>
<feature type="region of interest" description="Disordered" evidence="1">
    <location>
        <begin position="80"/>
        <end position="134"/>
    </location>
</feature>
<evidence type="ECO:0008006" key="4">
    <source>
        <dbReference type="Google" id="ProtNLM"/>
    </source>
</evidence>
<dbReference type="PANTHER" id="PTHR36562:SF5">
    <property type="entry name" value="SERINE_ARGININE REPETITIVE MATRIX 2"/>
    <property type="match status" value="1"/>
</dbReference>
<dbReference type="CDD" id="cd21372">
    <property type="entry name" value="cwf21_CWC21-like"/>
    <property type="match status" value="1"/>
</dbReference>
<reference evidence="2" key="2">
    <citation type="submission" date="2015-03" db="UniProtKB">
        <authorList>
            <consortium name="EnsemblPlants"/>
        </authorList>
    </citation>
    <scope>IDENTIFICATION</scope>
</reference>
<dbReference type="HOGENOM" id="CLU_1899110_0_0_1"/>
<organism evidence="2 3">
    <name type="scientific">Brassica oleracea var. oleracea</name>
    <dbReference type="NCBI Taxonomy" id="109376"/>
    <lineage>
        <taxon>Eukaryota</taxon>
        <taxon>Viridiplantae</taxon>
        <taxon>Streptophyta</taxon>
        <taxon>Embryophyta</taxon>
        <taxon>Tracheophyta</taxon>
        <taxon>Spermatophyta</taxon>
        <taxon>Magnoliopsida</taxon>
        <taxon>eudicotyledons</taxon>
        <taxon>Gunneridae</taxon>
        <taxon>Pentapetalae</taxon>
        <taxon>rosids</taxon>
        <taxon>malvids</taxon>
        <taxon>Brassicales</taxon>
        <taxon>Brassicaceae</taxon>
        <taxon>Brassiceae</taxon>
        <taxon>Brassica</taxon>
    </lineage>
</organism>
<sequence>MCCCCWTNGYVQTNKLFVRPRNVGKCFDDGQGTAGLSKKPNKDILENDCKRQNHLKLAVLEDELSDAEIAQRLEEARLNFEASAAEESDAKISDTQTHHKEREADGSFPSSSRLKRVSLMMSQPTGERVVKVVE</sequence>
<dbReference type="eggNOG" id="KOG1869">
    <property type="taxonomic scope" value="Eukaryota"/>
</dbReference>
<name>A0A0D3BG08_BRAOL</name>